<gene>
    <name evidence="1" type="ORF">CCAX7_28880</name>
</gene>
<reference evidence="1 2" key="1">
    <citation type="journal article" date="2019" name="Int. J. Syst. Evol. Microbiol.">
        <title>Capsulimonas corticalis gen. nov., sp. nov., an aerobic capsulated bacterium, of a novel bacterial order, Capsulimonadales ord. nov., of the class Armatimonadia of the phylum Armatimonadetes.</title>
        <authorList>
            <person name="Li J."/>
            <person name="Kudo C."/>
            <person name="Tonouchi A."/>
        </authorList>
    </citation>
    <scope>NUCLEOTIDE SEQUENCE [LARGE SCALE GENOMIC DNA]</scope>
    <source>
        <strain evidence="1 2">AX-7</strain>
    </source>
</reference>
<organism evidence="1 2">
    <name type="scientific">Capsulimonas corticalis</name>
    <dbReference type="NCBI Taxonomy" id="2219043"/>
    <lineage>
        <taxon>Bacteria</taxon>
        <taxon>Bacillati</taxon>
        <taxon>Armatimonadota</taxon>
        <taxon>Armatimonadia</taxon>
        <taxon>Capsulimonadales</taxon>
        <taxon>Capsulimonadaceae</taxon>
        <taxon>Capsulimonas</taxon>
    </lineage>
</organism>
<sequence length="200" mass="21993">MVSSCAKALTTTLLILSSCVAPAAVRHNSHHSHSHSKKSIVFDKTFAGHKLSPIAADHFTCDYGRFSPDGKYIARIAVGDAEVGSAIVYRYLAGSHPFSRRYRVSREFVNIDNCAWVPGRPHSLVVAAGGADYGTGFIALWTGKGHTHFLRKAKFEEGEGFSILHMAPDGSSLIYKRFGYSETDDRTETGKISLNRYRPQ</sequence>
<keyword evidence="2" id="KW-1185">Reference proteome</keyword>
<dbReference type="KEGG" id="ccot:CCAX7_28880"/>
<evidence type="ECO:0000313" key="2">
    <source>
        <dbReference type="Proteomes" id="UP000287394"/>
    </source>
</evidence>
<name>A0A402CT62_9BACT</name>
<evidence type="ECO:0000313" key="1">
    <source>
        <dbReference type="EMBL" id="BDI30837.1"/>
    </source>
</evidence>
<dbReference type="PROSITE" id="PS51257">
    <property type="entry name" value="PROKAR_LIPOPROTEIN"/>
    <property type="match status" value="1"/>
</dbReference>
<dbReference type="Proteomes" id="UP000287394">
    <property type="component" value="Chromosome"/>
</dbReference>
<dbReference type="EMBL" id="AP025739">
    <property type="protein sequence ID" value="BDI30837.1"/>
    <property type="molecule type" value="Genomic_DNA"/>
</dbReference>
<protein>
    <submittedName>
        <fullName evidence="1">Uncharacterized protein</fullName>
    </submittedName>
</protein>
<proteinExistence type="predicted"/>
<dbReference type="RefSeq" id="WP_125205882.1">
    <property type="nucleotide sequence ID" value="NZ_AP025739.1"/>
</dbReference>
<dbReference type="AlphaFoldDB" id="A0A402CT62"/>
<accession>A0A402CT62</accession>